<reference evidence="6 7" key="1">
    <citation type="journal article" date="2017" name="Front. Microbiol.">
        <title>Genome Sequence of Desulfurella amilsii Strain TR1 and Comparative Genomics of Desulfurellaceae Family.</title>
        <authorList>
            <person name="Florentino A.P."/>
            <person name="Stams A.J."/>
            <person name="Sanchez-Andrea I."/>
        </authorList>
    </citation>
    <scope>NUCLEOTIDE SEQUENCE [LARGE SCALE GENOMIC DNA]</scope>
    <source>
        <strain evidence="6 7">TR1</strain>
    </source>
</reference>
<dbReference type="GO" id="GO:0005525">
    <property type="term" value="F:GTP binding"/>
    <property type="evidence" value="ECO:0007669"/>
    <property type="project" value="UniProtKB-KW"/>
</dbReference>
<evidence type="ECO:0000313" key="6">
    <source>
        <dbReference type="EMBL" id="OSS41956.1"/>
    </source>
</evidence>
<dbReference type="OrthoDB" id="9778292at2"/>
<evidence type="ECO:0000256" key="5">
    <source>
        <dbReference type="ARBA" id="ARBA00023186"/>
    </source>
</evidence>
<dbReference type="PANTHER" id="PTHR43087:SF1">
    <property type="entry name" value="LAO_AO TRANSPORT SYSTEM ATPASE"/>
    <property type="match status" value="1"/>
</dbReference>
<accession>A0A1X4XWP6</accession>
<proteinExistence type="inferred from homology"/>
<dbReference type="InterPro" id="IPR027417">
    <property type="entry name" value="P-loop_NTPase"/>
</dbReference>
<evidence type="ECO:0000313" key="7">
    <source>
        <dbReference type="Proteomes" id="UP000194141"/>
    </source>
</evidence>
<sequence>MSQNQEIQKLVDGVLNKHTRYIAKAISFVENSDYKTKKSFLKTIFPYTGKAKVIGITGSPGAGKSTITDKLIRTFRDDNKSVAVLAVDPSSPFTKGALLGDRIRMQNHTTDPFVYLRSMASRGALGGLSEATKDALKVLDAAGFDIIIIETVGVGQSEIDIVKIADCVALVFAPGFGDEIQAMKAGIMEIADIYVINKADRDFSQKLFKEISDIVNLSPKQPKPSVLKTIATNAFKESGIELLKNEILSYLGHIETSSNLTKKRQSFIESELIDTVTKIMIDKVLSNQNVKNFFDSKTIAQIYNKELNFYAIIDKIVEAI</sequence>
<keyword evidence="5" id="KW-0143">Chaperone</keyword>
<keyword evidence="6" id="KW-0808">Transferase</keyword>
<protein>
    <submittedName>
        <fullName evidence="6">Putative periplasmic protein kinase ArgK and related GTPases of G3E family</fullName>
    </submittedName>
</protein>
<keyword evidence="6" id="KW-0418">Kinase</keyword>
<dbReference type="CDD" id="cd03114">
    <property type="entry name" value="MMAA-like"/>
    <property type="match status" value="1"/>
</dbReference>
<evidence type="ECO:0000256" key="2">
    <source>
        <dbReference type="ARBA" id="ARBA00022741"/>
    </source>
</evidence>
<dbReference type="Pfam" id="PF03308">
    <property type="entry name" value="MeaB"/>
    <property type="match status" value="1"/>
</dbReference>
<dbReference type="NCBIfam" id="TIGR00750">
    <property type="entry name" value="lao"/>
    <property type="match status" value="1"/>
</dbReference>
<comment type="caution">
    <text evidence="6">The sequence shown here is derived from an EMBL/GenBank/DDBJ whole genome shotgun (WGS) entry which is preliminary data.</text>
</comment>
<evidence type="ECO:0000256" key="1">
    <source>
        <dbReference type="ARBA" id="ARBA00009625"/>
    </source>
</evidence>
<dbReference type="SUPFAM" id="SSF52540">
    <property type="entry name" value="P-loop containing nucleoside triphosphate hydrolases"/>
    <property type="match status" value="1"/>
</dbReference>
<name>A0A1X4XWP6_9BACT</name>
<evidence type="ECO:0000256" key="3">
    <source>
        <dbReference type="ARBA" id="ARBA00022801"/>
    </source>
</evidence>
<dbReference type="GO" id="GO:0003924">
    <property type="term" value="F:GTPase activity"/>
    <property type="evidence" value="ECO:0007669"/>
    <property type="project" value="InterPro"/>
</dbReference>
<dbReference type="AlphaFoldDB" id="A0A1X4XWP6"/>
<dbReference type="Gene3D" id="3.40.50.300">
    <property type="entry name" value="P-loop containing nucleotide triphosphate hydrolases"/>
    <property type="match status" value="1"/>
</dbReference>
<organism evidence="6 7">
    <name type="scientific">Desulfurella amilsii</name>
    <dbReference type="NCBI Taxonomy" id="1562698"/>
    <lineage>
        <taxon>Bacteria</taxon>
        <taxon>Pseudomonadati</taxon>
        <taxon>Campylobacterota</taxon>
        <taxon>Desulfurellia</taxon>
        <taxon>Desulfurellales</taxon>
        <taxon>Desulfurellaceae</taxon>
        <taxon>Desulfurella</taxon>
    </lineage>
</organism>
<dbReference type="GO" id="GO:0016301">
    <property type="term" value="F:kinase activity"/>
    <property type="evidence" value="ECO:0007669"/>
    <property type="project" value="UniProtKB-KW"/>
</dbReference>
<dbReference type="STRING" id="1562698.DESAMIL20_1509"/>
<gene>
    <name evidence="6" type="ORF">DESAMIL20_1509</name>
</gene>
<dbReference type="PANTHER" id="PTHR43087">
    <property type="entry name" value="LYSINE/ARGININE/ORNITHINE TRANSPORT SYSTEM KINASE"/>
    <property type="match status" value="1"/>
</dbReference>
<dbReference type="RefSeq" id="WP_086034208.1">
    <property type="nucleotide sequence ID" value="NZ_MDSU01000018.1"/>
</dbReference>
<evidence type="ECO:0000256" key="4">
    <source>
        <dbReference type="ARBA" id="ARBA00023134"/>
    </source>
</evidence>
<dbReference type="InterPro" id="IPR052040">
    <property type="entry name" value="GTPase/Isobutyryl-CoA_mutase"/>
</dbReference>
<keyword evidence="4" id="KW-0342">GTP-binding</keyword>
<comment type="similarity">
    <text evidence="1">Belongs to the SIMIBI class G3E GTPase family. ArgK/MeaB subfamily.</text>
</comment>
<keyword evidence="7" id="KW-1185">Reference proteome</keyword>
<dbReference type="EMBL" id="MDSU01000018">
    <property type="protein sequence ID" value="OSS41956.1"/>
    <property type="molecule type" value="Genomic_DNA"/>
</dbReference>
<dbReference type="InterPro" id="IPR005129">
    <property type="entry name" value="GTPase_ArgK"/>
</dbReference>
<keyword evidence="2" id="KW-0547">Nucleotide-binding</keyword>
<keyword evidence="3" id="KW-0378">Hydrolase</keyword>
<dbReference type="Proteomes" id="UP000194141">
    <property type="component" value="Unassembled WGS sequence"/>
</dbReference>